<feature type="region of interest" description="Disordered" evidence="1">
    <location>
        <begin position="361"/>
        <end position="401"/>
    </location>
</feature>
<accession>A0ABQ9I191</accession>
<name>A0ABQ9I191_9NEOP</name>
<dbReference type="Proteomes" id="UP001159363">
    <property type="component" value="Chromosome 3"/>
</dbReference>
<feature type="region of interest" description="Disordered" evidence="1">
    <location>
        <begin position="111"/>
        <end position="144"/>
    </location>
</feature>
<comment type="caution">
    <text evidence="2">The sequence shown here is derived from an EMBL/GenBank/DDBJ whole genome shotgun (WGS) entry which is preliminary data.</text>
</comment>
<dbReference type="EMBL" id="JARBHB010000003">
    <property type="protein sequence ID" value="KAJ8890403.1"/>
    <property type="molecule type" value="Genomic_DNA"/>
</dbReference>
<protein>
    <submittedName>
        <fullName evidence="2">Uncharacterized protein</fullName>
    </submittedName>
</protein>
<organism evidence="2 3">
    <name type="scientific">Dryococelus australis</name>
    <dbReference type="NCBI Taxonomy" id="614101"/>
    <lineage>
        <taxon>Eukaryota</taxon>
        <taxon>Metazoa</taxon>
        <taxon>Ecdysozoa</taxon>
        <taxon>Arthropoda</taxon>
        <taxon>Hexapoda</taxon>
        <taxon>Insecta</taxon>
        <taxon>Pterygota</taxon>
        <taxon>Neoptera</taxon>
        <taxon>Polyneoptera</taxon>
        <taxon>Phasmatodea</taxon>
        <taxon>Verophasmatodea</taxon>
        <taxon>Anareolatae</taxon>
        <taxon>Phasmatidae</taxon>
        <taxon>Eurycanthinae</taxon>
        <taxon>Dryococelus</taxon>
    </lineage>
</organism>
<proteinExistence type="predicted"/>
<keyword evidence="3" id="KW-1185">Reference proteome</keyword>
<feature type="compositionally biased region" description="Polar residues" evidence="1">
    <location>
        <begin position="382"/>
        <end position="395"/>
    </location>
</feature>
<evidence type="ECO:0000313" key="3">
    <source>
        <dbReference type="Proteomes" id="UP001159363"/>
    </source>
</evidence>
<evidence type="ECO:0000313" key="2">
    <source>
        <dbReference type="EMBL" id="KAJ8890403.1"/>
    </source>
</evidence>
<sequence>MTVASRSRSRNRRGATVAERLACSPPTKANRAQSPAWSLDFRKWESCRTMPLVVGFSRESPVSPTPSFRHHSIFTSITLNGSQDLAVKSRPNRFAHSKPIIINLRLSSSMTPRKLPEMDRARDTHQNSSGPKAGNTRHRETPGRARGACRMFPALENPSCLALSTMSYCFYWARWRSCDTPDSHSRVHGFETRPGHPNFGFPEITQIHYFRPRLIPTPYLVETRHFAGATDARCSSITRQRLYGQGVAILAALNSEVLRAGMKERLKREITEKTRGPAASSGTIPTCENPAASRLGNPVRLGGMRASEPLIYRGPFEQQKNSGPMKSPDGLRPLKLSNGTCITLVRRELTELWASPRNVFSSHALSSGDPRLVTDGERPITPSASQRSGTTTSKQQRSDIGQHEAERVFFPCATSLQGRSRMGVFDRQQLRNEGAGEMGDPRENPPDQLHRRTRFPLAKIREWLGRGLNTVRLGGRFCICSRAVLLTFLLYRDCGPRGPGVRSRRSMSAVCADIYVEVHRRPRIQYTITMKRAVFAGDRRPFLLYRDCGP</sequence>
<feature type="compositionally biased region" description="Basic and acidic residues" evidence="1">
    <location>
        <begin position="114"/>
        <end position="125"/>
    </location>
</feature>
<gene>
    <name evidence="2" type="ORF">PR048_009911</name>
</gene>
<reference evidence="2 3" key="1">
    <citation type="submission" date="2023-02" db="EMBL/GenBank/DDBJ databases">
        <title>LHISI_Scaffold_Assembly.</title>
        <authorList>
            <person name="Stuart O.P."/>
            <person name="Cleave R."/>
            <person name="Magrath M.J.L."/>
            <person name="Mikheyev A.S."/>
        </authorList>
    </citation>
    <scope>NUCLEOTIDE SEQUENCE [LARGE SCALE GENOMIC DNA]</scope>
    <source>
        <strain evidence="2">Daus_M_001</strain>
        <tissue evidence="2">Leg muscle</tissue>
    </source>
</reference>
<feature type="region of interest" description="Disordered" evidence="1">
    <location>
        <begin position="272"/>
        <end position="299"/>
    </location>
</feature>
<evidence type="ECO:0000256" key="1">
    <source>
        <dbReference type="SAM" id="MobiDB-lite"/>
    </source>
</evidence>